<dbReference type="STRING" id="8005.ENSEEEP00000027211"/>
<reference evidence="5" key="1">
    <citation type="journal article" date="2014" name="Science">
        <title>Nonhuman genetics. Genomic basis for the convergent evolution of electric organs.</title>
        <authorList>
            <person name="Gallant J.R."/>
            <person name="Traeger L.L."/>
            <person name="Volkening J.D."/>
            <person name="Moffett H."/>
            <person name="Chen P.H."/>
            <person name="Novina C.D."/>
            <person name="Phillips G.N.Jr."/>
            <person name="Anand R."/>
            <person name="Wells G.B."/>
            <person name="Pinch M."/>
            <person name="Guth R."/>
            <person name="Unguez G.A."/>
            <person name="Albert J.S."/>
            <person name="Zakon H.H."/>
            <person name="Samanta M.P."/>
            <person name="Sussman M.R."/>
        </authorList>
    </citation>
    <scope>NUCLEOTIDE SEQUENCE [LARGE SCALE GENOMIC DNA]</scope>
</reference>
<evidence type="ECO:0000313" key="5">
    <source>
        <dbReference type="Proteomes" id="UP000314983"/>
    </source>
</evidence>
<gene>
    <name evidence="4" type="primary">PTPN6</name>
</gene>
<accession>A0A4W4FS89</accession>
<dbReference type="SUPFAM" id="SSF53335">
    <property type="entry name" value="S-adenosyl-L-methionine-dependent methyltransferases"/>
    <property type="match status" value="1"/>
</dbReference>
<dbReference type="Pfam" id="PF10294">
    <property type="entry name" value="Methyltransf_16"/>
    <property type="match status" value="1"/>
</dbReference>
<dbReference type="InterPro" id="IPR029063">
    <property type="entry name" value="SAM-dependent_MTases_sf"/>
</dbReference>
<keyword evidence="5" id="KW-1185">Reference proteome</keyword>
<reference evidence="4" key="3">
    <citation type="submission" date="2020-05" db="EMBL/GenBank/DDBJ databases">
        <title>Electrophorus electricus (electric eel) genome, fEleEle1, primary haplotype.</title>
        <authorList>
            <person name="Myers G."/>
            <person name="Meyer A."/>
            <person name="Fedrigo O."/>
            <person name="Formenti G."/>
            <person name="Rhie A."/>
            <person name="Tracey A."/>
            <person name="Sims Y."/>
            <person name="Jarvis E.D."/>
        </authorList>
    </citation>
    <scope>NUCLEOTIDE SEQUENCE [LARGE SCALE GENOMIC DNA]</scope>
</reference>
<dbReference type="PANTHER" id="PTHR14614:SF13">
    <property type="entry name" value="PROTEIN-LYSINE METHYLTRANSFERASE METTL21C"/>
    <property type="match status" value="1"/>
</dbReference>
<reference evidence="5" key="2">
    <citation type="journal article" date="2017" name="Sci. Adv.">
        <title>A tail of two voltages: Proteomic comparison of the three electric organs of the electric eel.</title>
        <authorList>
            <person name="Traeger L.L."/>
            <person name="Sabat G."/>
            <person name="Barrett-Wilt G.A."/>
            <person name="Wells G.B."/>
            <person name="Sussman M.R."/>
        </authorList>
    </citation>
    <scope>NUCLEOTIDE SEQUENCE [LARGE SCALE GENOMIC DNA]</scope>
</reference>
<keyword evidence="1" id="KW-0489">Methyltransferase</keyword>
<dbReference type="Proteomes" id="UP000314983">
    <property type="component" value="Chromosome 16"/>
</dbReference>
<dbReference type="InterPro" id="IPR019410">
    <property type="entry name" value="Methyltransf_16"/>
</dbReference>
<reference evidence="4" key="5">
    <citation type="submission" date="2025-09" db="UniProtKB">
        <authorList>
            <consortium name="Ensembl"/>
        </authorList>
    </citation>
    <scope>IDENTIFICATION</scope>
</reference>
<keyword evidence="2" id="KW-0949">S-adenosyl-L-methionine</keyword>
<name>A0A4W4FS89_ELEEL</name>
<feature type="region of interest" description="Disordered" evidence="3">
    <location>
        <begin position="263"/>
        <end position="303"/>
    </location>
</feature>
<dbReference type="PANTHER" id="PTHR14614">
    <property type="entry name" value="HEPATOCELLULAR CARCINOMA-ASSOCIATED ANTIGEN"/>
    <property type="match status" value="1"/>
</dbReference>
<evidence type="ECO:0000313" key="4">
    <source>
        <dbReference type="Ensembl" id="ENSEEEP00000027211.2"/>
    </source>
</evidence>
<dbReference type="Gene3D" id="3.40.50.150">
    <property type="entry name" value="Vaccinia Virus protein VP39"/>
    <property type="match status" value="1"/>
</dbReference>
<feature type="compositionally biased region" description="Basic and acidic residues" evidence="3">
    <location>
        <begin position="360"/>
        <end position="372"/>
    </location>
</feature>
<keyword evidence="1" id="KW-0808">Transferase</keyword>
<feature type="compositionally biased region" description="Basic and acidic residues" evidence="3">
    <location>
        <begin position="317"/>
        <end position="327"/>
    </location>
</feature>
<evidence type="ECO:0000256" key="3">
    <source>
        <dbReference type="SAM" id="MobiDB-lite"/>
    </source>
</evidence>
<dbReference type="GO" id="GO:0032259">
    <property type="term" value="P:methylation"/>
    <property type="evidence" value="ECO:0007669"/>
    <property type="project" value="UniProtKB-KW"/>
</dbReference>
<proteinExistence type="predicted"/>
<sequence length="475" mass="53832">MLGVSCLILFPYRPVFEKTEDAVQSSWILWALLSEGSAMSTLVHQKAWEPSFYFTTSKEIYYYAGHEICIWESLDSYGAIIWPAALALCQYLDTNRGTVNLLDKAVLEIGAGTGLVSIVASLLGAWVTAGDLPEVMSNLRGNLSRNTRGRCRYTPQAVALSWGHEMEQTFPRSVYRYDYVLAADVVYHHDSLSELLLTMHHFCQPGTTIIWANKIRFGSDLIFIENFKKAFHTVLLADMGEVKIYSATTKDFEEGISIPVMSKEAFGQEERNRKERGRNSEEGDGIISKAKKQGQDPEGADLKPQFRQNLNQWQKEAQVDANRELKQESGMSKNIEEEQQEEWKLGKNSPVAENPLSGRNEQKTWAKHRDVEGPGGINNTDCQTQEKSEYGDDIQNCTESYTETDMVKNSECIDSERNAQRTWMPNVYYKLQKEIHYFMGHKIAIEESIDSYGGMIWPAVSSLVKQKTDFSSGIL</sequence>
<dbReference type="GO" id="GO:0008168">
    <property type="term" value="F:methyltransferase activity"/>
    <property type="evidence" value="ECO:0007669"/>
    <property type="project" value="UniProtKB-KW"/>
</dbReference>
<dbReference type="Ensembl" id="ENSEEET00000027524.2">
    <property type="protein sequence ID" value="ENSEEEP00000027211.2"/>
    <property type="gene ID" value="ENSEEEG00000013129.2"/>
</dbReference>
<dbReference type="GeneTree" id="ENSGT00940000156596"/>
<evidence type="ECO:0000256" key="2">
    <source>
        <dbReference type="ARBA" id="ARBA00022691"/>
    </source>
</evidence>
<protein>
    <submittedName>
        <fullName evidence="4">Uncharacterized protein</fullName>
    </submittedName>
</protein>
<dbReference type="AlphaFoldDB" id="A0A4W4FS89"/>
<feature type="compositionally biased region" description="Basic and acidic residues" evidence="3">
    <location>
        <begin position="266"/>
        <end position="281"/>
    </location>
</feature>
<feature type="region of interest" description="Disordered" evidence="3">
    <location>
        <begin position="316"/>
        <end position="387"/>
    </location>
</feature>
<reference evidence="4" key="4">
    <citation type="submission" date="2025-08" db="UniProtKB">
        <authorList>
            <consortium name="Ensembl"/>
        </authorList>
    </citation>
    <scope>IDENTIFICATION</scope>
</reference>
<evidence type="ECO:0000256" key="1">
    <source>
        <dbReference type="ARBA" id="ARBA00022603"/>
    </source>
</evidence>
<organism evidence="4 5">
    <name type="scientific">Electrophorus electricus</name>
    <name type="common">Electric eel</name>
    <name type="synonym">Gymnotus electricus</name>
    <dbReference type="NCBI Taxonomy" id="8005"/>
    <lineage>
        <taxon>Eukaryota</taxon>
        <taxon>Metazoa</taxon>
        <taxon>Chordata</taxon>
        <taxon>Craniata</taxon>
        <taxon>Vertebrata</taxon>
        <taxon>Euteleostomi</taxon>
        <taxon>Actinopterygii</taxon>
        <taxon>Neopterygii</taxon>
        <taxon>Teleostei</taxon>
        <taxon>Ostariophysi</taxon>
        <taxon>Gymnotiformes</taxon>
        <taxon>Gymnotoidei</taxon>
        <taxon>Gymnotidae</taxon>
        <taxon>Electrophorus</taxon>
    </lineage>
</organism>